<comment type="caution">
    <text evidence="2">The sequence shown here is derived from an EMBL/GenBank/DDBJ whole genome shotgun (WGS) entry which is preliminary data.</text>
</comment>
<reference evidence="2 3" key="1">
    <citation type="submission" date="2019-09" db="EMBL/GenBank/DDBJ databases">
        <title>Phylogeny of genus Pseudoclavibacter and closely related genus.</title>
        <authorList>
            <person name="Li Y."/>
        </authorList>
    </citation>
    <scope>NUCLEOTIDE SEQUENCE [LARGE SCALE GENOMIC DNA]</scope>
    <source>
        <strain evidence="2 3">JCM 16921</strain>
    </source>
</reference>
<feature type="compositionally biased region" description="Acidic residues" evidence="1">
    <location>
        <begin position="73"/>
        <end position="88"/>
    </location>
</feature>
<organism evidence="2 3">
    <name type="scientific">Pseudoclavibacter caeni</name>
    <dbReference type="NCBI Taxonomy" id="908846"/>
    <lineage>
        <taxon>Bacteria</taxon>
        <taxon>Bacillati</taxon>
        <taxon>Actinomycetota</taxon>
        <taxon>Actinomycetes</taxon>
        <taxon>Micrococcales</taxon>
        <taxon>Microbacteriaceae</taxon>
        <taxon>Pseudoclavibacter</taxon>
    </lineage>
</organism>
<dbReference type="RefSeq" id="WP_158035580.1">
    <property type="nucleotide sequence ID" value="NZ_BAAAZV010000018.1"/>
</dbReference>
<gene>
    <name evidence="2" type="ORF">F8O02_02140</name>
</gene>
<protein>
    <submittedName>
        <fullName evidence="2">Uncharacterized protein</fullName>
    </submittedName>
</protein>
<name>A0A7C8BPH6_9MICO</name>
<dbReference type="AlphaFoldDB" id="A0A7C8BPH6"/>
<evidence type="ECO:0000313" key="2">
    <source>
        <dbReference type="EMBL" id="KAB1633743.1"/>
    </source>
</evidence>
<proteinExistence type="predicted"/>
<keyword evidence="3" id="KW-1185">Reference proteome</keyword>
<dbReference type="Proteomes" id="UP000481339">
    <property type="component" value="Unassembled WGS sequence"/>
</dbReference>
<feature type="region of interest" description="Disordered" evidence="1">
    <location>
        <begin position="67"/>
        <end position="88"/>
    </location>
</feature>
<evidence type="ECO:0000313" key="3">
    <source>
        <dbReference type="Proteomes" id="UP000481339"/>
    </source>
</evidence>
<sequence>MPENYASEEAIEAALQKYKQVLWTAIDAGQTVDEAIEAGLEAMEDNDTFQNLLADDPDDLIRSIDAELTHDAESDEGDEADATLDDMA</sequence>
<evidence type="ECO:0000256" key="1">
    <source>
        <dbReference type="SAM" id="MobiDB-lite"/>
    </source>
</evidence>
<accession>A0A7C8BPH6</accession>
<dbReference type="OrthoDB" id="5123153at2"/>
<dbReference type="EMBL" id="WBKA01000001">
    <property type="protein sequence ID" value="KAB1633743.1"/>
    <property type="molecule type" value="Genomic_DNA"/>
</dbReference>